<evidence type="ECO:0000256" key="1">
    <source>
        <dbReference type="SAM" id="MobiDB-lite"/>
    </source>
</evidence>
<evidence type="ECO:0000313" key="2">
    <source>
        <dbReference type="EMBL" id="MPN18456.1"/>
    </source>
</evidence>
<protein>
    <submittedName>
        <fullName evidence="2">Uncharacterized protein</fullName>
    </submittedName>
</protein>
<dbReference type="AlphaFoldDB" id="A0A645FX59"/>
<feature type="compositionally biased region" description="Basic and acidic residues" evidence="1">
    <location>
        <begin position="1"/>
        <end position="12"/>
    </location>
</feature>
<feature type="region of interest" description="Disordered" evidence="1">
    <location>
        <begin position="1"/>
        <end position="48"/>
    </location>
</feature>
<dbReference type="EMBL" id="VSSQ01065786">
    <property type="protein sequence ID" value="MPN18456.1"/>
    <property type="molecule type" value="Genomic_DNA"/>
</dbReference>
<reference evidence="2" key="1">
    <citation type="submission" date="2019-08" db="EMBL/GenBank/DDBJ databases">
        <authorList>
            <person name="Kucharzyk K."/>
            <person name="Murdoch R.W."/>
            <person name="Higgins S."/>
            <person name="Loffler F."/>
        </authorList>
    </citation>
    <scope>NUCLEOTIDE SEQUENCE</scope>
</reference>
<organism evidence="2">
    <name type="scientific">bioreactor metagenome</name>
    <dbReference type="NCBI Taxonomy" id="1076179"/>
    <lineage>
        <taxon>unclassified sequences</taxon>
        <taxon>metagenomes</taxon>
        <taxon>ecological metagenomes</taxon>
    </lineage>
</organism>
<proteinExistence type="predicted"/>
<accession>A0A645FX59</accession>
<sequence length="99" mass="11209">MSRENHENEHKHCVQFKKNPAGDPFPEVGLQQRPAPFAESEAETAEGVLDDRSVGTRKVNVRPCGTEEIIDDSPFVFRQMCPRKLLPVQLQPVGRSRKL</sequence>
<gene>
    <name evidence="2" type="ORF">SDC9_165816</name>
</gene>
<comment type="caution">
    <text evidence="2">The sequence shown here is derived from an EMBL/GenBank/DDBJ whole genome shotgun (WGS) entry which is preliminary data.</text>
</comment>
<name>A0A645FX59_9ZZZZ</name>